<reference evidence="12 13" key="1">
    <citation type="submission" date="2020-09" db="EMBL/GenBank/DDBJ databases">
        <authorList>
            <person name="Kim M.K."/>
        </authorList>
    </citation>
    <scope>NUCLEOTIDE SEQUENCE [LARGE SCALE GENOMIC DNA]</scope>
    <source>
        <strain evidence="12 13">BT189</strain>
    </source>
</reference>
<keyword evidence="5" id="KW-0997">Cell inner membrane</keyword>
<evidence type="ECO:0000256" key="1">
    <source>
        <dbReference type="ARBA" id="ARBA00004383"/>
    </source>
</evidence>
<proteinExistence type="inferred from homology"/>
<evidence type="ECO:0000256" key="3">
    <source>
        <dbReference type="ARBA" id="ARBA00022448"/>
    </source>
</evidence>
<gene>
    <name evidence="12" type="ORF">IC234_03790</name>
</gene>
<dbReference type="Proteomes" id="UP000606003">
    <property type="component" value="Unassembled WGS sequence"/>
</dbReference>
<keyword evidence="9" id="KW-0472">Membrane</keyword>
<comment type="caution">
    <text evidence="12">The sequence shown here is derived from an EMBL/GenBank/DDBJ whole genome shotgun (WGS) entry which is preliminary data.</text>
</comment>
<name>A0ABR8JMN1_9BACT</name>
<dbReference type="PANTHER" id="PTHR33446">
    <property type="entry name" value="PROTEIN TONB-RELATED"/>
    <property type="match status" value="1"/>
</dbReference>
<evidence type="ECO:0000313" key="12">
    <source>
        <dbReference type="EMBL" id="MBD2721238.1"/>
    </source>
</evidence>
<dbReference type="PROSITE" id="PS52015">
    <property type="entry name" value="TONB_CTD"/>
    <property type="match status" value="1"/>
</dbReference>
<evidence type="ECO:0000313" key="13">
    <source>
        <dbReference type="Proteomes" id="UP000606003"/>
    </source>
</evidence>
<protein>
    <submittedName>
        <fullName evidence="12">TonB family protein</fullName>
    </submittedName>
</protein>
<feature type="signal peptide" evidence="10">
    <location>
        <begin position="1"/>
        <end position="20"/>
    </location>
</feature>
<dbReference type="Pfam" id="PF07661">
    <property type="entry name" value="MORN_2"/>
    <property type="match status" value="1"/>
</dbReference>
<dbReference type="SUPFAM" id="SSF74653">
    <property type="entry name" value="TolA/TonB C-terminal domain"/>
    <property type="match status" value="1"/>
</dbReference>
<dbReference type="EMBL" id="JACXAC010000001">
    <property type="protein sequence ID" value="MBD2721238.1"/>
    <property type="molecule type" value="Genomic_DNA"/>
</dbReference>
<dbReference type="RefSeq" id="WP_190922491.1">
    <property type="nucleotide sequence ID" value="NZ_JACXAC010000001.1"/>
</dbReference>
<keyword evidence="8" id="KW-1133">Transmembrane helix</keyword>
<dbReference type="Gene3D" id="3.30.1150.10">
    <property type="match status" value="1"/>
</dbReference>
<evidence type="ECO:0000256" key="9">
    <source>
        <dbReference type="ARBA" id="ARBA00023136"/>
    </source>
</evidence>
<keyword evidence="4" id="KW-1003">Cell membrane</keyword>
<evidence type="ECO:0000256" key="6">
    <source>
        <dbReference type="ARBA" id="ARBA00022692"/>
    </source>
</evidence>
<keyword evidence="10" id="KW-0732">Signal</keyword>
<evidence type="ECO:0000256" key="10">
    <source>
        <dbReference type="SAM" id="SignalP"/>
    </source>
</evidence>
<organism evidence="12 13">
    <name type="scientific">Hymenobacter armeniacus</name>
    <dbReference type="NCBI Taxonomy" id="2771358"/>
    <lineage>
        <taxon>Bacteria</taxon>
        <taxon>Pseudomonadati</taxon>
        <taxon>Bacteroidota</taxon>
        <taxon>Cytophagia</taxon>
        <taxon>Cytophagales</taxon>
        <taxon>Hymenobacteraceae</taxon>
        <taxon>Hymenobacter</taxon>
    </lineage>
</organism>
<feature type="chain" id="PRO_5045675599" evidence="10">
    <location>
        <begin position="21"/>
        <end position="269"/>
    </location>
</feature>
<keyword evidence="6" id="KW-0812">Transmembrane</keyword>
<keyword evidence="7" id="KW-0653">Protein transport</keyword>
<dbReference type="InterPro" id="IPR011652">
    <property type="entry name" value="MORN_2"/>
</dbReference>
<sequence length="269" mass="29249">MYFRLLLAASMACVTAVAHAQASPPVQTPTPPAETKYFDADHHQVLTEAGAAEKRVTTFRDTVGGTVRAFYLPSGKLKLFTPYADLRHSLRHGTASEYFENGQLRFQATYKAGKVVGDLVTYYADGTLKRRDHHAPDQPTSGECFGPDGKPVPYYPYEQMPVYSVAPGDQAAVTRDVQLNTRYPAVALRQGVYGIVKVKFVVGKDGQVKNIAPVEPAKDAVPAKLATGYRALQDAAVSAVQQLKSFAPGRQDGEPVSVSFTVPVTFRIK</sequence>
<comment type="subcellular location">
    <subcellularLocation>
        <location evidence="1">Cell inner membrane</location>
        <topology evidence="1">Single-pass membrane protein</topology>
        <orientation evidence="1">Periplasmic side</orientation>
    </subcellularLocation>
</comment>
<dbReference type="NCBIfam" id="TIGR01352">
    <property type="entry name" value="tonB_Cterm"/>
    <property type="match status" value="1"/>
</dbReference>
<keyword evidence="13" id="KW-1185">Reference proteome</keyword>
<evidence type="ECO:0000256" key="4">
    <source>
        <dbReference type="ARBA" id="ARBA00022475"/>
    </source>
</evidence>
<dbReference type="Pfam" id="PF03544">
    <property type="entry name" value="TonB_C"/>
    <property type="match status" value="1"/>
</dbReference>
<evidence type="ECO:0000256" key="7">
    <source>
        <dbReference type="ARBA" id="ARBA00022927"/>
    </source>
</evidence>
<evidence type="ECO:0000256" key="5">
    <source>
        <dbReference type="ARBA" id="ARBA00022519"/>
    </source>
</evidence>
<evidence type="ECO:0000256" key="2">
    <source>
        <dbReference type="ARBA" id="ARBA00006555"/>
    </source>
</evidence>
<dbReference type="SUPFAM" id="SSF82185">
    <property type="entry name" value="Histone H3 K4-specific methyltransferase SET7/9 N-terminal domain"/>
    <property type="match status" value="1"/>
</dbReference>
<dbReference type="InterPro" id="IPR006260">
    <property type="entry name" value="TonB/TolA_C"/>
</dbReference>
<dbReference type="Gene3D" id="3.90.930.1">
    <property type="match status" value="1"/>
</dbReference>
<dbReference type="InterPro" id="IPR037682">
    <property type="entry name" value="TonB_C"/>
</dbReference>
<evidence type="ECO:0000259" key="11">
    <source>
        <dbReference type="PROSITE" id="PS52015"/>
    </source>
</evidence>
<evidence type="ECO:0000256" key="8">
    <source>
        <dbReference type="ARBA" id="ARBA00022989"/>
    </source>
</evidence>
<accession>A0ABR8JMN1</accession>
<dbReference type="PANTHER" id="PTHR33446:SF2">
    <property type="entry name" value="PROTEIN TONB"/>
    <property type="match status" value="1"/>
</dbReference>
<feature type="domain" description="TonB C-terminal" evidence="11">
    <location>
        <begin position="168"/>
        <end position="269"/>
    </location>
</feature>
<dbReference type="InterPro" id="IPR051045">
    <property type="entry name" value="TonB-dependent_transducer"/>
</dbReference>
<keyword evidence="3" id="KW-0813">Transport</keyword>
<comment type="similarity">
    <text evidence="2">Belongs to the TonB family.</text>
</comment>